<dbReference type="OrthoDB" id="2658794at2759"/>
<dbReference type="EMBL" id="KN840525">
    <property type="protein sequence ID" value="KIP06099.1"/>
    <property type="molecule type" value="Genomic_DNA"/>
</dbReference>
<reference evidence="1 2" key="1">
    <citation type="journal article" date="2014" name="PLoS Genet.">
        <title>Analysis of the Phlebiopsis gigantea genome, transcriptome and secretome provides insight into its pioneer colonization strategies of wood.</title>
        <authorList>
            <person name="Hori C."/>
            <person name="Ishida T."/>
            <person name="Igarashi K."/>
            <person name="Samejima M."/>
            <person name="Suzuki H."/>
            <person name="Master E."/>
            <person name="Ferreira P."/>
            <person name="Ruiz-Duenas F.J."/>
            <person name="Held B."/>
            <person name="Canessa P."/>
            <person name="Larrondo L.F."/>
            <person name="Schmoll M."/>
            <person name="Druzhinina I.S."/>
            <person name="Kubicek C.P."/>
            <person name="Gaskell J.A."/>
            <person name="Kersten P."/>
            <person name="St John F."/>
            <person name="Glasner J."/>
            <person name="Sabat G."/>
            <person name="Splinter BonDurant S."/>
            <person name="Syed K."/>
            <person name="Yadav J."/>
            <person name="Mgbeahuruike A.C."/>
            <person name="Kovalchuk A."/>
            <person name="Asiegbu F.O."/>
            <person name="Lackner G."/>
            <person name="Hoffmeister D."/>
            <person name="Rencoret J."/>
            <person name="Gutierrez A."/>
            <person name="Sun H."/>
            <person name="Lindquist E."/>
            <person name="Barry K."/>
            <person name="Riley R."/>
            <person name="Grigoriev I.V."/>
            <person name="Henrissat B."/>
            <person name="Kues U."/>
            <person name="Berka R.M."/>
            <person name="Martinez A.T."/>
            <person name="Covert S.F."/>
            <person name="Blanchette R.A."/>
            <person name="Cullen D."/>
        </authorList>
    </citation>
    <scope>NUCLEOTIDE SEQUENCE [LARGE SCALE GENOMIC DNA]</scope>
    <source>
        <strain evidence="1 2">11061_1 CR5-6</strain>
    </source>
</reference>
<accession>A0A0C3NM12</accession>
<protein>
    <recommendedName>
        <fullName evidence="3">Protein kinase domain-containing protein</fullName>
    </recommendedName>
</protein>
<name>A0A0C3NM12_PHLG1</name>
<evidence type="ECO:0000313" key="2">
    <source>
        <dbReference type="Proteomes" id="UP000053257"/>
    </source>
</evidence>
<proteinExistence type="predicted"/>
<dbReference type="InterPro" id="IPR011009">
    <property type="entry name" value="Kinase-like_dom_sf"/>
</dbReference>
<sequence length="65" mass="7579">MVGKLHRISEFFPVTIEEALRNYKVLTEEEIRPAAEFIRSCVRLDPSERLTAEEIVQHPWLSSPI</sequence>
<evidence type="ECO:0008006" key="3">
    <source>
        <dbReference type="Google" id="ProtNLM"/>
    </source>
</evidence>
<dbReference type="SUPFAM" id="SSF56112">
    <property type="entry name" value="Protein kinase-like (PK-like)"/>
    <property type="match status" value="1"/>
</dbReference>
<gene>
    <name evidence="1" type="ORF">PHLGIDRAFT_73196</name>
</gene>
<dbReference type="HOGENOM" id="CLU_2850461_0_0_1"/>
<evidence type="ECO:0000313" key="1">
    <source>
        <dbReference type="EMBL" id="KIP06099.1"/>
    </source>
</evidence>
<dbReference type="AlphaFoldDB" id="A0A0C3NM12"/>
<dbReference type="Gene3D" id="1.10.510.10">
    <property type="entry name" value="Transferase(Phosphotransferase) domain 1"/>
    <property type="match status" value="1"/>
</dbReference>
<dbReference type="Proteomes" id="UP000053257">
    <property type="component" value="Unassembled WGS sequence"/>
</dbReference>
<organism evidence="1 2">
    <name type="scientific">Phlebiopsis gigantea (strain 11061_1 CR5-6)</name>
    <name type="common">White-rot fungus</name>
    <name type="synonym">Peniophora gigantea</name>
    <dbReference type="NCBI Taxonomy" id="745531"/>
    <lineage>
        <taxon>Eukaryota</taxon>
        <taxon>Fungi</taxon>
        <taxon>Dikarya</taxon>
        <taxon>Basidiomycota</taxon>
        <taxon>Agaricomycotina</taxon>
        <taxon>Agaricomycetes</taxon>
        <taxon>Polyporales</taxon>
        <taxon>Phanerochaetaceae</taxon>
        <taxon>Phlebiopsis</taxon>
    </lineage>
</organism>
<keyword evidence="2" id="KW-1185">Reference proteome</keyword>